<organism evidence="2 3">
    <name type="scientific">Vanilla planifolia</name>
    <name type="common">Vanilla</name>
    <dbReference type="NCBI Taxonomy" id="51239"/>
    <lineage>
        <taxon>Eukaryota</taxon>
        <taxon>Viridiplantae</taxon>
        <taxon>Streptophyta</taxon>
        <taxon>Embryophyta</taxon>
        <taxon>Tracheophyta</taxon>
        <taxon>Spermatophyta</taxon>
        <taxon>Magnoliopsida</taxon>
        <taxon>Liliopsida</taxon>
        <taxon>Asparagales</taxon>
        <taxon>Orchidaceae</taxon>
        <taxon>Vanilloideae</taxon>
        <taxon>Vanilleae</taxon>
        <taxon>Vanilla</taxon>
    </lineage>
</organism>
<dbReference type="Pfam" id="PF20680">
    <property type="entry name" value="DUF6817"/>
    <property type="match status" value="1"/>
</dbReference>
<protein>
    <recommendedName>
        <fullName evidence="1">DUF6817 domain-containing protein</fullName>
    </recommendedName>
</protein>
<dbReference type="AlphaFoldDB" id="A0A835PST6"/>
<evidence type="ECO:0000313" key="3">
    <source>
        <dbReference type="Proteomes" id="UP000636800"/>
    </source>
</evidence>
<feature type="domain" description="DUF6817" evidence="1">
    <location>
        <begin position="85"/>
        <end position="170"/>
    </location>
</feature>
<evidence type="ECO:0000313" key="2">
    <source>
        <dbReference type="EMBL" id="KAG0457019.1"/>
    </source>
</evidence>
<reference evidence="2 3" key="1">
    <citation type="journal article" date="2020" name="Nat. Food">
        <title>A phased Vanilla planifolia genome enables genetic improvement of flavour and production.</title>
        <authorList>
            <person name="Hasing T."/>
            <person name="Tang H."/>
            <person name="Brym M."/>
            <person name="Khazi F."/>
            <person name="Huang T."/>
            <person name="Chambers A.H."/>
        </authorList>
    </citation>
    <scope>NUCLEOTIDE SEQUENCE [LARGE SCALE GENOMIC DNA]</scope>
    <source>
        <tissue evidence="2">Leaf</tissue>
    </source>
</reference>
<dbReference type="PROSITE" id="PS51257">
    <property type="entry name" value="PROKAR_LIPOPROTEIN"/>
    <property type="match status" value="1"/>
</dbReference>
<evidence type="ECO:0000259" key="1">
    <source>
        <dbReference type="Pfam" id="PF20680"/>
    </source>
</evidence>
<dbReference type="OrthoDB" id="185373at2759"/>
<dbReference type="PANTHER" id="PTHR37391:SF2">
    <property type="entry name" value="E3 UBIQUITIN-PROTEIN LIGASE"/>
    <property type="match status" value="1"/>
</dbReference>
<dbReference type="Proteomes" id="UP000636800">
    <property type="component" value="Chromosome 12"/>
</dbReference>
<accession>A0A835PST6</accession>
<gene>
    <name evidence="2" type="ORF">HPP92_022176</name>
</gene>
<dbReference type="EMBL" id="JADCNL010000012">
    <property type="protein sequence ID" value="KAG0457019.1"/>
    <property type="molecule type" value="Genomic_DNA"/>
</dbReference>
<dbReference type="InterPro" id="IPR049202">
    <property type="entry name" value="DUF6817"/>
</dbReference>
<dbReference type="PANTHER" id="PTHR37391">
    <property type="entry name" value="E3 UBIQUITIN-PROTEIN LIGASE"/>
    <property type="match status" value="1"/>
</dbReference>
<sequence>MFKPYDGLETTDENNYKQRLCSNLTTTVSCSTKSFTEIPSFDFCICALMSFKKKQLPSLLGPALPFLRSEPHNVDPDLPKMISAITSVGAGECWHKDSCFLNHLSDVYRILKLWGAPDPVARCGLFHSVYSNSYVDLAIFDPAHGGREILRSLAGEEAERLIHLFCIVPRQTLIHDDILFRYSDEELVEHLRESHVSLLRAREEALVDYTETWRQKVANVVPAAGVTVKHINTGEDVTLSRRMVATFLLMTMADFSDQLYSFQDDLFENEDGRMDFAGNRFTALWPGDGRPGLWMNSLSRMGAVYTLISREEELYLRERRGAVGEDVKDNERDEDLELTMPPVFEGCTEVLPREEQRAARDLYWEAMTMWKKDMGAAEKMLRESCKKNRFVGEPHLVLAQVCIGQGRYEEAEKEAEEGLRLLLEWGSPWDKRVSWEGWVAWGRLLLQKSKARSWPATSFGVIGLGLVR</sequence>
<name>A0A835PST6_VANPL</name>
<proteinExistence type="predicted"/>
<comment type="caution">
    <text evidence="2">The sequence shown here is derived from an EMBL/GenBank/DDBJ whole genome shotgun (WGS) entry which is preliminary data.</text>
</comment>
<keyword evidence="3" id="KW-1185">Reference proteome</keyword>